<dbReference type="PANTHER" id="PTHR28106">
    <property type="entry name" value="MITOCHONDRIAL ATPASE COMPLEX SUBUNIT ATP10"/>
    <property type="match status" value="1"/>
</dbReference>
<dbReference type="EMBL" id="SMGK01000002">
    <property type="protein sequence ID" value="TCK74079.1"/>
    <property type="molecule type" value="Genomic_DNA"/>
</dbReference>
<reference evidence="2 3" key="1">
    <citation type="submission" date="2019-03" db="EMBL/GenBank/DDBJ databases">
        <title>Genomic Encyclopedia of Type Strains, Phase IV (KMG-IV): sequencing the most valuable type-strain genomes for metagenomic binning, comparative biology and taxonomic classification.</title>
        <authorList>
            <person name="Goeker M."/>
        </authorList>
    </citation>
    <scope>NUCLEOTIDE SEQUENCE [LARGE SCALE GENOMIC DNA]</scope>
    <source>
        <strain evidence="2 3">DSM 103428</strain>
    </source>
</reference>
<dbReference type="InterPro" id="IPR007849">
    <property type="entry name" value="ATP10"/>
</dbReference>
<dbReference type="Pfam" id="PF05176">
    <property type="entry name" value="ATP-synt_10"/>
    <property type="match status" value="1"/>
</dbReference>
<dbReference type="RefSeq" id="WP_131994608.1">
    <property type="nucleotide sequence ID" value="NZ_SMGK01000002.1"/>
</dbReference>
<feature type="signal peptide" evidence="1">
    <location>
        <begin position="1"/>
        <end position="23"/>
    </location>
</feature>
<protein>
    <submittedName>
        <fullName evidence="2">ATP10 protein</fullName>
    </submittedName>
</protein>
<dbReference type="PANTHER" id="PTHR28106:SF1">
    <property type="entry name" value="MITOCHONDRIAL ATPASE COMPLEX SUBUNIT ATP10"/>
    <property type="match status" value="1"/>
</dbReference>
<dbReference type="AlphaFoldDB" id="A0A4R1LC35"/>
<gene>
    <name evidence="2" type="ORF">C7378_1699</name>
</gene>
<feature type="chain" id="PRO_5020331560" evidence="1">
    <location>
        <begin position="24"/>
        <end position="186"/>
    </location>
</feature>
<name>A0A4R1LC35_9BACT</name>
<evidence type="ECO:0000313" key="3">
    <source>
        <dbReference type="Proteomes" id="UP000295210"/>
    </source>
</evidence>
<accession>A0A4R1LC35</accession>
<organism evidence="2 3">
    <name type="scientific">Acidipila rosea</name>
    <dbReference type="NCBI Taxonomy" id="768535"/>
    <lineage>
        <taxon>Bacteria</taxon>
        <taxon>Pseudomonadati</taxon>
        <taxon>Acidobacteriota</taxon>
        <taxon>Terriglobia</taxon>
        <taxon>Terriglobales</taxon>
        <taxon>Acidobacteriaceae</taxon>
        <taxon>Acidipila</taxon>
    </lineage>
</organism>
<keyword evidence="3" id="KW-1185">Reference proteome</keyword>
<dbReference type="Proteomes" id="UP000295210">
    <property type="component" value="Unassembled WGS sequence"/>
</dbReference>
<evidence type="ECO:0000313" key="2">
    <source>
        <dbReference type="EMBL" id="TCK74079.1"/>
    </source>
</evidence>
<comment type="caution">
    <text evidence="2">The sequence shown here is derived from an EMBL/GenBank/DDBJ whole genome shotgun (WGS) entry which is preliminary data.</text>
</comment>
<proteinExistence type="predicted"/>
<keyword evidence="1" id="KW-0732">Signal</keyword>
<sequence>MRLSQRLLTVLLACFLPIFAAFARSQEADSPAAAVFPAVTSYALDKSRVDLPTSLAGQYNILLLSFEQEQQNQVSSWMPAAEAAQHTHFNVRYYQLPVFPRENVLYRWWENSSMRSDVTDPEMWPWIVPLYVEQQPFLRALGIENRKEAVVLLVDKSGRVLWKSSGSLTEEKRSQLEKAVAGVTGH</sequence>
<dbReference type="OrthoDB" id="118495at2"/>
<evidence type="ECO:0000256" key="1">
    <source>
        <dbReference type="SAM" id="SignalP"/>
    </source>
</evidence>